<evidence type="ECO:0000313" key="2">
    <source>
        <dbReference type="EMBL" id="RKT68754.1"/>
    </source>
</evidence>
<evidence type="ECO:0000256" key="1">
    <source>
        <dbReference type="SAM" id="MobiDB-lite"/>
    </source>
</evidence>
<name>A0A495X6W3_9PSEU</name>
<dbReference type="EMBL" id="RBXR01000001">
    <property type="protein sequence ID" value="RKT68754.1"/>
    <property type="molecule type" value="Genomic_DNA"/>
</dbReference>
<feature type="region of interest" description="Disordered" evidence="1">
    <location>
        <begin position="82"/>
        <end position="106"/>
    </location>
</feature>
<dbReference type="AlphaFoldDB" id="A0A495X6W3"/>
<protein>
    <submittedName>
        <fullName evidence="2">Uncharacterized protein</fullName>
    </submittedName>
</protein>
<evidence type="ECO:0000313" key="3">
    <source>
        <dbReference type="Proteomes" id="UP000272729"/>
    </source>
</evidence>
<reference evidence="2 3" key="1">
    <citation type="submission" date="2018-10" db="EMBL/GenBank/DDBJ databases">
        <title>Sequencing the genomes of 1000 actinobacteria strains.</title>
        <authorList>
            <person name="Klenk H.-P."/>
        </authorList>
    </citation>
    <scope>NUCLEOTIDE SEQUENCE [LARGE SCALE GENOMIC DNA]</scope>
    <source>
        <strain evidence="2 3">DSM 43911</strain>
    </source>
</reference>
<gene>
    <name evidence="2" type="ORF">DFJ66_1947</name>
</gene>
<keyword evidence="3" id="KW-1185">Reference proteome</keyword>
<dbReference type="RefSeq" id="WP_121219988.1">
    <property type="nucleotide sequence ID" value="NZ_JBIUBA010000007.1"/>
</dbReference>
<comment type="caution">
    <text evidence="2">The sequence shown here is derived from an EMBL/GenBank/DDBJ whole genome shotgun (WGS) entry which is preliminary data.</text>
</comment>
<sequence length="106" mass="12135">MSFTSHAGKVRDPTLPHAHRVSALKSCVQLYHPLGFQETLEFLRTTAGRFERDENALLAALEVLEQSRAAWQAAVAEYAERRRAEKRAGSRVPREPNPYRPTRWYG</sequence>
<feature type="compositionally biased region" description="Basic and acidic residues" evidence="1">
    <location>
        <begin position="82"/>
        <end position="94"/>
    </location>
</feature>
<dbReference type="Proteomes" id="UP000272729">
    <property type="component" value="Unassembled WGS sequence"/>
</dbReference>
<dbReference type="OrthoDB" id="8593648at2"/>
<accession>A0A495X6W3</accession>
<proteinExistence type="predicted"/>
<organism evidence="2 3">
    <name type="scientific">Saccharothrix variisporea</name>
    <dbReference type="NCBI Taxonomy" id="543527"/>
    <lineage>
        <taxon>Bacteria</taxon>
        <taxon>Bacillati</taxon>
        <taxon>Actinomycetota</taxon>
        <taxon>Actinomycetes</taxon>
        <taxon>Pseudonocardiales</taxon>
        <taxon>Pseudonocardiaceae</taxon>
        <taxon>Saccharothrix</taxon>
    </lineage>
</organism>